<dbReference type="PROSITE" id="PS51272">
    <property type="entry name" value="SLH"/>
    <property type="match status" value="3"/>
</dbReference>
<dbReference type="Pfam" id="PF00395">
    <property type="entry name" value="SLH"/>
    <property type="match status" value="3"/>
</dbReference>
<sequence length="1329" mass="144902">MRKRLSILLAIVMTIELLWGSLGAGRAAADAATSLTPVISVTKNLCKDGSVGRTPVITLTFDQSVRLVDGSGSAVIKLLDQTDSKHSISNLAIPVDTSNPGKKIYEIPIDYKKALEYDHSYTVRLEKGIFEAEADSFIQNSLQELPFQTIKQGVQSYDPAVRSNSVSPNLKQLKITFNEKMKASTGDVKLVLQSNINTVVETIPASRITINNCDATIPLTKSLALGTTYAVIIDSKAFVTETGADYAGIQNTSEWYFMTNRNTSISTTYPSNNGILTGSQIILEYNQPVTAGSGTIELYRSNGTNVTKLNATSSLVKGSGTARITVDLSAYLQSNNDYYVMVSANAFQDQWKNNVPGITSPNDFRFYTTVDNSSGLTITNLDPADRKTGVAIDSDLYITFNRAVERGSGEVTVRKSGSSYNVPITVTTNGRDARIRLDSGYTYDYDSTYYVTVGRNAFYDAQNYSIQYAGMAGSWSFQTPVTDKQPPVLQSSEMYNNTTIRLGYNKQLYSDSWLQTSSFNVTVNEEARRISNIYTSGDSVYVTLETGVAVGQNVKISYSGGTRPIQDVYRNQAATFSLRDVLNGIDTALPKPSSGTVSSSNVTLYYNQTLKPVSSNAYEQFTVKADGTTFGVKSISQSGQTIYLTLSSPVSDGQVVKISYKPGKEAIQDSRGQNISAFTDFIVRNLQDTKPPVFQAAAGTGSKVTLTYNELLSTSNIPMKSQFSVLVNGVPNYVNTVEVKDNQVMLTLETALNTNANAKVTVSYVPGTVRLTDLNGNAAGYVNLEPVKIAEGNVNSEIKSITIQGDTLQITYNKTLTSQSYISTEQFQVYVDGVQRGVLQAFIGGDTVTLKLSGSVTSGQKVEVTYLPGVYGISDSTGKTMTYFNRLTASEVTADRKDLNLPEYLTLTDLKDFEVSTFVLNDKAVETSANINSRNNQMMKQLFINPDKLKEAFDYIGNAKEATHTLLINTPTGYGSVMVSIPLSALENMYAKDREAAIAVRAGEAMLVLQLSQINIADISRTLQTGSSNITLNLAVDKLSTESAMFLNDKLSAAAIQKLTEPFDFYVMAVDNNASSHTAELQFNNQYLILNNSTMSVDKMGVYQWDAGADKMTFVPATVQSGGASQVFRAKVKGNHLVIGGMAYKYYNDMNNHWAKDSIIDLASKFIIDGRTTNTFAPNKNITRAEFAEYVARGLGLPGDVQTSQRFYDVTNTKENAFIGAAVKAGIIAGNTDGSFKPDSPITREQMAIIMARAMNYTGFRTDLSYSPATYLKKFKDYKQIQSPESVAKLLKEGIIQGVSPTAFQPKGNATRAQAAVMLERLLKKVGYL</sequence>
<gene>
    <name evidence="3" type="ORF">P4H66_25655</name>
</gene>
<evidence type="ECO:0000313" key="3">
    <source>
        <dbReference type="EMBL" id="MEC0243204.1"/>
    </source>
</evidence>
<keyword evidence="1" id="KW-0732">Signal</keyword>
<comment type="caution">
    <text evidence="3">The sequence shown here is derived from an EMBL/GenBank/DDBJ whole genome shotgun (WGS) entry which is preliminary data.</text>
</comment>
<dbReference type="Proteomes" id="UP001344632">
    <property type="component" value="Unassembled WGS sequence"/>
</dbReference>
<reference evidence="3 4" key="1">
    <citation type="submission" date="2023-03" db="EMBL/GenBank/DDBJ databases">
        <title>Bacillus Genome Sequencing.</title>
        <authorList>
            <person name="Dunlap C."/>
        </authorList>
    </citation>
    <scope>NUCLEOTIDE SEQUENCE [LARGE SCALE GENOMIC DNA]</scope>
    <source>
        <strain evidence="3 4">BD-525</strain>
    </source>
</reference>
<organism evidence="3 4">
    <name type="scientific">Paenibacillus dokdonensis</name>
    <dbReference type="NCBI Taxonomy" id="2567944"/>
    <lineage>
        <taxon>Bacteria</taxon>
        <taxon>Bacillati</taxon>
        <taxon>Bacillota</taxon>
        <taxon>Bacilli</taxon>
        <taxon>Bacillales</taxon>
        <taxon>Paenibacillaceae</taxon>
        <taxon>Paenibacillus</taxon>
    </lineage>
</organism>
<dbReference type="InterPro" id="IPR032812">
    <property type="entry name" value="SbsA_Ig"/>
</dbReference>
<evidence type="ECO:0000259" key="2">
    <source>
        <dbReference type="PROSITE" id="PS51272"/>
    </source>
</evidence>
<evidence type="ECO:0000256" key="1">
    <source>
        <dbReference type="ARBA" id="ARBA00022729"/>
    </source>
</evidence>
<protein>
    <submittedName>
        <fullName evidence="3">SwmB domain-containing protein</fullName>
    </submittedName>
</protein>
<dbReference type="RefSeq" id="WP_326090937.1">
    <property type="nucleotide sequence ID" value="NZ_JARLKZ010000022.1"/>
</dbReference>
<evidence type="ECO:0000313" key="4">
    <source>
        <dbReference type="Proteomes" id="UP001344632"/>
    </source>
</evidence>
<dbReference type="EMBL" id="JARLKZ010000022">
    <property type="protein sequence ID" value="MEC0243204.1"/>
    <property type="molecule type" value="Genomic_DNA"/>
</dbReference>
<dbReference type="InterPro" id="IPR028059">
    <property type="entry name" value="SWM_rpt"/>
</dbReference>
<dbReference type="PANTHER" id="PTHR43308:SF5">
    <property type="entry name" value="S-LAYER PROTEIN _ PEPTIDOGLYCAN ENDO-BETA-N-ACETYLGLUCOSAMINIDASE"/>
    <property type="match status" value="1"/>
</dbReference>
<feature type="domain" description="SLH" evidence="2">
    <location>
        <begin position="1207"/>
        <end position="1265"/>
    </location>
</feature>
<dbReference type="Pfam" id="PF13205">
    <property type="entry name" value="Big_5"/>
    <property type="match status" value="2"/>
</dbReference>
<proteinExistence type="predicted"/>
<feature type="domain" description="SLH" evidence="2">
    <location>
        <begin position="1270"/>
        <end position="1329"/>
    </location>
</feature>
<dbReference type="InterPro" id="IPR011801">
    <property type="entry name" value="Swm_rep_I_cyn"/>
</dbReference>
<feature type="domain" description="SLH" evidence="2">
    <location>
        <begin position="1142"/>
        <end position="1205"/>
    </location>
</feature>
<dbReference type="InterPro" id="IPR051465">
    <property type="entry name" value="Cell_Envelope_Struct_Comp"/>
</dbReference>
<dbReference type="PANTHER" id="PTHR43308">
    <property type="entry name" value="OUTER MEMBRANE PROTEIN ALPHA-RELATED"/>
    <property type="match status" value="1"/>
</dbReference>
<keyword evidence="4" id="KW-1185">Reference proteome</keyword>
<name>A0ABU6GU31_9BACL</name>
<dbReference type="Pfam" id="PF13753">
    <property type="entry name" value="SWM_repeat"/>
    <property type="match status" value="4"/>
</dbReference>
<dbReference type="InterPro" id="IPR001119">
    <property type="entry name" value="SLH_dom"/>
</dbReference>
<accession>A0ABU6GU31</accession>
<dbReference type="NCBIfam" id="TIGR02059">
    <property type="entry name" value="swm_rep_I"/>
    <property type="match status" value="4"/>
</dbReference>